<proteinExistence type="predicted"/>
<dbReference type="Gene3D" id="2.60.120.560">
    <property type="entry name" value="Exo-inulinase, domain 1"/>
    <property type="match status" value="1"/>
</dbReference>
<evidence type="ECO:0000313" key="1">
    <source>
        <dbReference type="EMBL" id="MBA2226402.1"/>
    </source>
</evidence>
<gene>
    <name evidence="1" type="ORF">H0921_09545</name>
</gene>
<reference evidence="1 2" key="1">
    <citation type="submission" date="2020-07" db="EMBL/GenBank/DDBJ databases">
        <title>Thermogemmata thermophila gen. nov., sp. nov., a novel moderate thermophilic planctomycete from a Kamchatka hot spring.</title>
        <authorList>
            <person name="Elcheninov A.G."/>
            <person name="Podosokorskaya O.A."/>
            <person name="Kovaleva O.L."/>
            <person name="Novikov A."/>
            <person name="Bonch-Osmolovskaya E.A."/>
            <person name="Toshchakov S.V."/>
            <person name="Kublanov I.V."/>
        </authorList>
    </citation>
    <scope>NUCLEOTIDE SEQUENCE [LARGE SCALE GENOMIC DNA]</scope>
    <source>
        <strain evidence="1 2">2918</strain>
    </source>
</reference>
<dbReference type="InterPro" id="IPR013783">
    <property type="entry name" value="Ig-like_fold"/>
</dbReference>
<dbReference type="Proteomes" id="UP000542342">
    <property type="component" value="Unassembled WGS sequence"/>
</dbReference>
<dbReference type="AlphaFoldDB" id="A0A7V9AC42"/>
<comment type="caution">
    <text evidence="1">The sequence shown here is derived from an EMBL/GenBank/DDBJ whole genome shotgun (WGS) entry which is preliminary data.</text>
</comment>
<dbReference type="EMBL" id="JACEFB010000005">
    <property type="protein sequence ID" value="MBA2226402.1"/>
    <property type="molecule type" value="Genomic_DNA"/>
</dbReference>
<keyword evidence="2" id="KW-1185">Reference proteome</keyword>
<dbReference type="RefSeq" id="WP_194537829.1">
    <property type="nucleotide sequence ID" value="NZ_JACEFB010000005.1"/>
</dbReference>
<dbReference type="Pfam" id="PF17957">
    <property type="entry name" value="Big_7"/>
    <property type="match status" value="1"/>
</dbReference>
<sequence length="1128" mass="121233">MRQTPPALLRLECLESREVPAGMVETFDSTAPPLLPDNWSSSNEPAASFRTANSAGINGSIGLLSSASSSRSGGWTGPLLTLPADTAVAASVLASTLVPVYVFVRGTNMDSATPSYLAVSVTRGLNVEVLEVIDGQATVLGKVSNTPAAYLSNRWVQVWLRPQGTTLQVQVVRLDTGQYLTAQGTWSNTETSALTVTTRWCPKTGSIGIGRLPRYTGDVAIDDFLWQIPQPPGVFENFDRVPEGALPEGWQPVVTGAARSWAVTSARAASLPRALASEGGSTTAAAIGPDINWPADVAASALIYADSLIPARVFIRGSGWNSSTPTYYAAQLRRGVEVSLIRVAQGQEVVLGTLRSQQWLSHQWVRLQVSAIGDRLRVAVIREDTQQWLSADGSWSDTPDFALEIRDGTLPSGGQAGLIRAAAYAGTLVFDDFRAHALDSNSNPAVTVAPVSGSSPFSGDVTFQAVATGTITRLEFRLDGVLRAVFPNASARWTVDTATLTNGSHLLQVRAYDSEGNLGVAEYSFTTQNDGQDPLFVPDIPRHLPHIRVAQLAYSGNPMGSVEQQLLQTSVDLVVPNIRYLSLIDRIAPATPQLIYSNVSNLYQDLLTDWLSYADRMGVSRELAFYHVTRATPFRGSSPASQPVTWFWSAVQTTPAGNNIPVTTAARGGGSGVRLGGAGTTTALGYPDPFREINLTLQKAAESGWSGVWEYAATVNAQGQVVSWKPLPLLADTTAGQRQNGRLTFDPPRDWQPASLSGGPRLYYVRFRVTAGTSEAQAIWQSALGRDYVQANGGTSGVIPAFDASADRDGDGYLNDTEYARRRPGYEARFVYETRLFYPYYGQMRFVTNPSDVAVRRWAADYHLRLLQANPLADGLFLDNATGRVPFSGISVQEATAAFDIDSAALVAAISRAIAPKWVMLNTAGGGYDAVPLTTAAAASFEEFLLRPLQTNWTQVLDVADLVSARLAPGRSAYLVLDSHPGATSPTDPRTQLATLAYYYLLADPQRTFLMFFGGYNPSSSWSEHWSPAAAVDVGQPLGSMRLFASGNDPANPRLGYRIYARDYSKALVLYKPLSYTLGVGNGTTDDATATTHSLGGTFRRLQADGTLGPPITTITLRNGEGAILMRN</sequence>
<dbReference type="Gene3D" id="2.60.40.10">
    <property type="entry name" value="Immunoglobulins"/>
    <property type="match status" value="1"/>
</dbReference>
<accession>A0A7V9AC42</accession>
<name>A0A7V9AC42_9BACT</name>
<protein>
    <submittedName>
        <fullName evidence="1">Ig-like domain-containing protein</fullName>
    </submittedName>
</protein>
<organism evidence="1 2">
    <name type="scientific">Thermogemmata fonticola</name>
    <dbReference type="NCBI Taxonomy" id="2755323"/>
    <lineage>
        <taxon>Bacteria</taxon>
        <taxon>Pseudomonadati</taxon>
        <taxon>Planctomycetota</taxon>
        <taxon>Planctomycetia</taxon>
        <taxon>Gemmatales</taxon>
        <taxon>Gemmataceae</taxon>
        <taxon>Thermogemmata</taxon>
    </lineage>
</organism>
<evidence type="ECO:0000313" key="2">
    <source>
        <dbReference type="Proteomes" id="UP000542342"/>
    </source>
</evidence>